<dbReference type="PROSITE" id="PS50151">
    <property type="entry name" value="UVR"/>
    <property type="match status" value="1"/>
</dbReference>
<evidence type="ECO:0000256" key="1">
    <source>
        <dbReference type="ARBA" id="ARBA00023236"/>
    </source>
</evidence>
<dbReference type="SUPFAM" id="SSF46600">
    <property type="entry name" value="C-terminal UvrC-binding domain of UvrB"/>
    <property type="match status" value="1"/>
</dbReference>
<evidence type="ECO:0000259" key="3">
    <source>
        <dbReference type="PROSITE" id="PS50151"/>
    </source>
</evidence>
<evidence type="ECO:0000313" key="5">
    <source>
        <dbReference type="Proteomes" id="UP000199518"/>
    </source>
</evidence>
<evidence type="ECO:0000256" key="2">
    <source>
        <dbReference type="SAM" id="MobiDB-lite"/>
    </source>
</evidence>
<dbReference type="GO" id="GO:0005507">
    <property type="term" value="F:copper ion binding"/>
    <property type="evidence" value="ECO:0007669"/>
    <property type="project" value="TreeGrafter"/>
</dbReference>
<dbReference type="GO" id="GO:0016301">
    <property type="term" value="F:kinase activity"/>
    <property type="evidence" value="ECO:0007669"/>
    <property type="project" value="UniProtKB-KW"/>
</dbReference>
<dbReference type="OrthoDB" id="9788704at2"/>
<name>A0A1I3T9V3_9PLAN</name>
<dbReference type="InterPro" id="IPR036876">
    <property type="entry name" value="UVR_dom_sf"/>
</dbReference>
<gene>
    <name evidence="4" type="ORF">SAMN05421753_12830</name>
</gene>
<proteinExistence type="predicted"/>
<dbReference type="STRING" id="1576369.SAMN05421753_12830"/>
<dbReference type="Gene3D" id="4.10.860.10">
    <property type="entry name" value="UVR domain"/>
    <property type="match status" value="1"/>
</dbReference>
<accession>A0A1I3T9V3</accession>
<dbReference type="InterPro" id="IPR001943">
    <property type="entry name" value="UVR_dom"/>
</dbReference>
<dbReference type="GO" id="GO:0009432">
    <property type="term" value="P:SOS response"/>
    <property type="evidence" value="ECO:0007669"/>
    <property type="project" value="UniProtKB-KW"/>
</dbReference>
<keyword evidence="4" id="KW-0808">Transferase</keyword>
<dbReference type="InterPro" id="IPR025542">
    <property type="entry name" value="YacH"/>
</dbReference>
<dbReference type="AlphaFoldDB" id="A0A1I3T9V3"/>
<evidence type="ECO:0000313" key="4">
    <source>
        <dbReference type="EMBL" id="SFJ67282.1"/>
    </source>
</evidence>
<dbReference type="GO" id="GO:0046870">
    <property type="term" value="F:cadmium ion binding"/>
    <property type="evidence" value="ECO:0007669"/>
    <property type="project" value="TreeGrafter"/>
</dbReference>
<dbReference type="Proteomes" id="UP000199518">
    <property type="component" value="Unassembled WGS sequence"/>
</dbReference>
<keyword evidence="1" id="KW-0742">SOS response</keyword>
<dbReference type="GO" id="GO:1990169">
    <property type="term" value="P:stress response to copper ion"/>
    <property type="evidence" value="ECO:0007669"/>
    <property type="project" value="TreeGrafter"/>
</dbReference>
<dbReference type="PANTHER" id="PTHR38430">
    <property type="entry name" value="PROTEIN-ARGININE KINASE ACTIVATOR PROTEIN"/>
    <property type="match status" value="1"/>
</dbReference>
<protein>
    <submittedName>
        <fullName evidence="4">Protein arginine kinase activator</fullName>
    </submittedName>
</protein>
<keyword evidence="1" id="KW-0227">DNA damage</keyword>
<reference evidence="5" key="1">
    <citation type="submission" date="2016-10" db="EMBL/GenBank/DDBJ databases">
        <authorList>
            <person name="Varghese N."/>
            <person name="Submissions S."/>
        </authorList>
    </citation>
    <scope>NUCLEOTIDE SEQUENCE [LARGE SCALE GENOMIC DNA]</scope>
    <source>
        <strain evidence="5">DSM 26348</strain>
    </source>
</reference>
<dbReference type="GO" id="GO:1990170">
    <property type="term" value="P:stress response to cadmium ion"/>
    <property type="evidence" value="ECO:0007669"/>
    <property type="project" value="TreeGrafter"/>
</dbReference>
<feature type="domain" description="UVR" evidence="3">
    <location>
        <begin position="130"/>
        <end position="165"/>
    </location>
</feature>
<keyword evidence="4" id="KW-0418">Kinase</keyword>
<dbReference type="PANTHER" id="PTHR38430:SF1">
    <property type="entry name" value="PROTEIN-ARGININE KINASE ACTIVATOR PROTEIN"/>
    <property type="match status" value="1"/>
</dbReference>
<sequence>MKKCLRCTKQATLHITELKGGKSLSLHLCETCAQEYLSTVEVGGIPDEFSGAPKGNLETSDIEDSGESGPRACPHCGITFKEFRSQGRLGCPRDYEVFHSELVPLLESIHGETQHVGKFPPRVSETSRRQFELVRLRSELKTAVDDEQYELAARLRDQIQQIEAETRSS</sequence>
<dbReference type="RefSeq" id="WP_092057122.1">
    <property type="nucleotide sequence ID" value="NZ_FOQD01000028.1"/>
</dbReference>
<keyword evidence="5" id="KW-1185">Reference proteome</keyword>
<dbReference type="GO" id="GO:0050897">
    <property type="term" value="F:cobalt ion binding"/>
    <property type="evidence" value="ECO:0007669"/>
    <property type="project" value="TreeGrafter"/>
</dbReference>
<dbReference type="PIRSF" id="PIRSF015034">
    <property type="entry name" value="YacH"/>
    <property type="match status" value="1"/>
</dbReference>
<dbReference type="GO" id="GO:0008270">
    <property type="term" value="F:zinc ion binding"/>
    <property type="evidence" value="ECO:0007669"/>
    <property type="project" value="TreeGrafter"/>
</dbReference>
<feature type="region of interest" description="Disordered" evidence="2">
    <location>
        <begin position="48"/>
        <end position="68"/>
    </location>
</feature>
<dbReference type="Pfam" id="PF02151">
    <property type="entry name" value="UVR"/>
    <property type="match status" value="1"/>
</dbReference>
<organism evidence="4 5">
    <name type="scientific">Planctomicrobium piriforme</name>
    <dbReference type="NCBI Taxonomy" id="1576369"/>
    <lineage>
        <taxon>Bacteria</taxon>
        <taxon>Pseudomonadati</taxon>
        <taxon>Planctomycetota</taxon>
        <taxon>Planctomycetia</taxon>
        <taxon>Planctomycetales</taxon>
        <taxon>Planctomycetaceae</taxon>
        <taxon>Planctomicrobium</taxon>
    </lineage>
</organism>
<dbReference type="EMBL" id="FOQD01000028">
    <property type="protein sequence ID" value="SFJ67282.1"/>
    <property type="molecule type" value="Genomic_DNA"/>
</dbReference>